<dbReference type="OrthoDB" id="4507925at2759"/>
<organism evidence="1">
    <name type="scientific">Petromyces alliaceus</name>
    <name type="common">Aspergillus alliaceus</name>
    <dbReference type="NCBI Taxonomy" id="209559"/>
    <lineage>
        <taxon>Eukaryota</taxon>
        <taxon>Fungi</taxon>
        <taxon>Dikarya</taxon>
        <taxon>Ascomycota</taxon>
        <taxon>Pezizomycotina</taxon>
        <taxon>Eurotiomycetes</taxon>
        <taxon>Eurotiomycetidae</taxon>
        <taxon>Eurotiales</taxon>
        <taxon>Aspergillaceae</taxon>
        <taxon>Aspergillus</taxon>
        <taxon>Aspergillus subgen. Circumdati</taxon>
    </lineage>
</organism>
<dbReference type="Proteomes" id="UP000326877">
    <property type="component" value="Unassembled WGS sequence"/>
</dbReference>
<accession>A0A5N7BYR6</accession>
<dbReference type="AlphaFoldDB" id="A0A5N7BYR6"/>
<gene>
    <name evidence="1" type="ORF">BDV23DRAFT_133211</name>
</gene>
<evidence type="ECO:0000313" key="1">
    <source>
        <dbReference type="EMBL" id="KAE8386909.1"/>
    </source>
</evidence>
<reference evidence="1" key="1">
    <citation type="submission" date="2019-04" db="EMBL/GenBank/DDBJ databases">
        <title>Friends and foes A comparative genomics studyof 23 Aspergillus species from section Flavi.</title>
        <authorList>
            <consortium name="DOE Joint Genome Institute"/>
            <person name="Kjaerbolling I."/>
            <person name="Vesth T."/>
            <person name="Frisvad J.C."/>
            <person name="Nybo J.L."/>
            <person name="Theobald S."/>
            <person name="Kildgaard S."/>
            <person name="Isbrandt T."/>
            <person name="Kuo A."/>
            <person name="Sato A."/>
            <person name="Lyhne E.K."/>
            <person name="Kogle M.E."/>
            <person name="Wiebenga A."/>
            <person name="Kun R.S."/>
            <person name="Lubbers R.J."/>
            <person name="Makela M.R."/>
            <person name="Barry K."/>
            <person name="Chovatia M."/>
            <person name="Clum A."/>
            <person name="Daum C."/>
            <person name="Haridas S."/>
            <person name="He G."/>
            <person name="LaButti K."/>
            <person name="Lipzen A."/>
            <person name="Mondo S."/>
            <person name="Riley R."/>
            <person name="Salamov A."/>
            <person name="Simmons B.A."/>
            <person name="Magnuson J.K."/>
            <person name="Henrissat B."/>
            <person name="Mortensen U.H."/>
            <person name="Larsen T.O."/>
            <person name="Devries R.P."/>
            <person name="Grigoriev I.V."/>
            <person name="Machida M."/>
            <person name="Baker S.E."/>
            <person name="Andersen M.R."/>
        </authorList>
    </citation>
    <scope>NUCLEOTIDE SEQUENCE [LARGE SCALE GENOMIC DNA]</scope>
    <source>
        <strain evidence="1">IBT 14317</strain>
    </source>
</reference>
<name>A0A5N7BYR6_PETAA</name>
<proteinExistence type="predicted"/>
<dbReference type="EMBL" id="ML735302">
    <property type="protein sequence ID" value="KAE8386909.1"/>
    <property type="molecule type" value="Genomic_DNA"/>
</dbReference>
<sequence>MGQSADENTSVLQEKVIPHALGWAKRSGAIFEAQKTQFIHVTRTTRRNPSPSQALRIGTQNICPSNTVQLLEDIFDEQLRLENMLAGSPQETSKLAKRYYS</sequence>
<protein>
    <submittedName>
        <fullName evidence="1">Uncharacterized protein</fullName>
    </submittedName>
</protein>